<dbReference type="Proteomes" id="UP000251842">
    <property type="component" value="Chromosome"/>
</dbReference>
<dbReference type="PANTHER" id="PTHR23427">
    <property type="entry name" value="SURFEIT LOCUS PROTEIN"/>
    <property type="match status" value="1"/>
</dbReference>
<keyword evidence="3 6" id="KW-0812">Transmembrane</keyword>
<keyword evidence="6" id="KW-1003">Cell membrane</keyword>
<evidence type="ECO:0000313" key="7">
    <source>
        <dbReference type="EMBL" id="AXA84853.1"/>
    </source>
</evidence>
<dbReference type="PROSITE" id="PS51257">
    <property type="entry name" value="PROKAR_LIPOPROTEIN"/>
    <property type="match status" value="1"/>
</dbReference>
<evidence type="ECO:0000256" key="3">
    <source>
        <dbReference type="ARBA" id="ARBA00022692"/>
    </source>
</evidence>
<dbReference type="CDD" id="cd06662">
    <property type="entry name" value="SURF1"/>
    <property type="match status" value="1"/>
</dbReference>
<evidence type="ECO:0000256" key="2">
    <source>
        <dbReference type="ARBA" id="ARBA00007165"/>
    </source>
</evidence>
<dbReference type="EMBL" id="CP029556">
    <property type="protein sequence ID" value="AXA84853.1"/>
    <property type="molecule type" value="Genomic_DNA"/>
</dbReference>
<gene>
    <name evidence="7" type="ORF">DCD74_09300</name>
</gene>
<evidence type="ECO:0000256" key="4">
    <source>
        <dbReference type="ARBA" id="ARBA00022989"/>
    </source>
</evidence>
<protein>
    <recommendedName>
        <fullName evidence="6">SURF1-like protein</fullName>
    </recommendedName>
</protein>
<evidence type="ECO:0000256" key="6">
    <source>
        <dbReference type="RuleBase" id="RU363076"/>
    </source>
</evidence>
<evidence type="ECO:0000256" key="1">
    <source>
        <dbReference type="ARBA" id="ARBA00004370"/>
    </source>
</evidence>
<evidence type="ECO:0000256" key="5">
    <source>
        <dbReference type="ARBA" id="ARBA00023136"/>
    </source>
</evidence>
<dbReference type="OrthoDB" id="9789940at2"/>
<comment type="subcellular location">
    <subcellularLocation>
        <location evidence="6">Cell membrane</location>
        <topology evidence="6">Multi-pass membrane protein</topology>
    </subcellularLocation>
    <subcellularLocation>
        <location evidence="1">Membrane</location>
    </subcellularLocation>
</comment>
<organism evidence="7 8">
    <name type="scientific">Solilutibacter oculi</name>
    <dbReference type="NCBI Taxonomy" id="2698682"/>
    <lineage>
        <taxon>Bacteria</taxon>
        <taxon>Pseudomonadati</taxon>
        <taxon>Pseudomonadota</taxon>
        <taxon>Gammaproteobacteria</taxon>
        <taxon>Lysobacterales</taxon>
        <taxon>Lysobacteraceae</taxon>
        <taxon>Solilutibacter</taxon>
    </lineage>
</organism>
<dbReference type="Pfam" id="PF02104">
    <property type="entry name" value="SURF1"/>
    <property type="match status" value="1"/>
</dbReference>
<reference evidence="8" key="1">
    <citation type="submission" date="2018-05" db="EMBL/GenBank/DDBJ databases">
        <title>Luteimonas pekinense sp. nov., isolated from human Meibomian gland secretions, Beijing, China.</title>
        <authorList>
            <person name="Wen T."/>
            <person name="Bai H."/>
            <person name="Lv H."/>
        </authorList>
    </citation>
    <scope>NUCLEOTIDE SEQUENCE [LARGE SCALE GENOMIC DNA]</scope>
    <source>
        <strain evidence="8">83-4</strain>
    </source>
</reference>
<dbReference type="InterPro" id="IPR002994">
    <property type="entry name" value="Surf1/Shy1"/>
</dbReference>
<keyword evidence="8" id="KW-1185">Reference proteome</keyword>
<evidence type="ECO:0000313" key="8">
    <source>
        <dbReference type="Proteomes" id="UP000251842"/>
    </source>
</evidence>
<keyword evidence="5 6" id="KW-0472">Membrane</keyword>
<comment type="caution">
    <text evidence="6">Lacks conserved residue(s) required for the propagation of feature annotation.</text>
</comment>
<dbReference type="RefSeq" id="WP_112927065.1">
    <property type="nucleotide sequence ID" value="NZ_CP029556.1"/>
</dbReference>
<comment type="similarity">
    <text evidence="2 6">Belongs to the SURF1 family.</text>
</comment>
<dbReference type="AlphaFoldDB" id="A0A344J743"/>
<dbReference type="PROSITE" id="PS50895">
    <property type="entry name" value="SURF1"/>
    <property type="match status" value="1"/>
</dbReference>
<proteinExistence type="inferred from homology"/>
<dbReference type="InterPro" id="IPR045214">
    <property type="entry name" value="Surf1/Surf4"/>
</dbReference>
<feature type="transmembrane region" description="Helical" evidence="6">
    <location>
        <begin position="214"/>
        <end position="236"/>
    </location>
</feature>
<dbReference type="PANTHER" id="PTHR23427:SF2">
    <property type="entry name" value="SURFEIT LOCUS PROTEIN 1"/>
    <property type="match status" value="1"/>
</dbReference>
<name>A0A344J743_9GAMM</name>
<dbReference type="KEGG" id="lue:DCD74_09300"/>
<keyword evidence="4 6" id="KW-1133">Transmembrane helix</keyword>
<sequence>MNRRQATPYIGWGVALLLIALGCTLGSWQLRRMHEKEAMLASVAAVLHDRLPQPLALAADPARRQSYDWTAGEGRFLPGPPWLLDNQQREGRPGVRVFRLFQPQGAAAPLLVEMGWLPIGGDRALPAIEPPPAGTVAVRGLLLPPPSSGLLAGAETRMPDGAHLVIALVPATIAAESGLPAIAPRILRLDPALPIGQARDLDVLPNTLTPERHLGYAVQWFALSAAVLVIALLLTLRNRRRP</sequence>
<dbReference type="GO" id="GO:0005886">
    <property type="term" value="C:plasma membrane"/>
    <property type="evidence" value="ECO:0007669"/>
    <property type="project" value="UniProtKB-SubCell"/>
</dbReference>
<accession>A0A344J743</accession>